<evidence type="ECO:0000259" key="11">
    <source>
        <dbReference type="PROSITE" id="PS50929"/>
    </source>
</evidence>
<evidence type="ECO:0000256" key="2">
    <source>
        <dbReference type="ARBA" id="ARBA00022448"/>
    </source>
</evidence>
<proteinExistence type="predicted"/>
<keyword evidence="3 9" id="KW-0812">Transmembrane</keyword>
<comment type="subcellular location">
    <subcellularLocation>
        <location evidence="1">Membrane</location>
        <topology evidence="1">Multi-pass membrane protein</topology>
    </subcellularLocation>
</comment>
<dbReference type="CDD" id="cd03250">
    <property type="entry name" value="ABCC_MRP_domain1"/>
    <property type="match status" value="1"/>
</dbReference>
<accession>A0A914EK99</accession>
<keyword evidence="6 9" id="KW-1133">Transmembrane helix</keyword>
<feature type="transmembrane region" description="Helical" evidence="9">
    <location>
        <begin position="12"/>
        <end position="38"/>
    </location>
</feature>
<dbReference type="Proteomes" id="UP000887540">
    <property type="component" value="Unplaced"/>
</dbReference>
<evidence type="ECO:0000256" key="6">
    <source>
        <dbReference type="ARBA" id="ARBA00022989"/>
    </source>
</evidence>
<dbReference type="FunFam" id="1.20.1560.10:FF:000081">
    <property type="entry name" value="Protein CBG24505"/>
    <property type="match status" value="1"/>
</dbReference>
<dbReference type="PANTHER" id="PTHR24223:SF434">
    <property type="entry name" value="MULTIDRUG RESISTANCE PROTEIN MRP-7"/>
    <property type="match status" value="1"/>
</dbReference>
<dbReference type="GO" id="GO:0005524">
    <property type="term" value="F:ATP binding"/>
    <property type="evidence" value="ECO:0007669"/>
    <property type="project" value="UniProtKB-KW"/>
</dbReference>
<evidence type="ECO:0000256" key="1">
    <source>
        <dbReference type="ARBA" id="ARBA00004141"/>
    </source>
</evidence>
<dbReference type="Gene3D" id="3.40.50.300">
    <property type="entry name" value="P-loop containing nucleotide triphosphate hydrolases"/>
    <property type="match status" value="1"/>
</dbReference>
<dbReference type="CDD" id="cd18595">
    <property type="entry name" value="ABC_6TM_MRP1_2_3_6_D1_like"/>
    <property type="match status" value="1"/>
</dbReference>
<keyword evidence="2" id="KW-0813">Transport</keyword>
<evidence type="ECO:0000256" key="9">
    <source>
        <dbReference type="SAM" id="Phobius"/>
    </source>
</evidence>
<dbReference type="GO" id="GO:0016020">
    <property type="term" value="C:membrane"/>
    <property type="evidence" value="ECO:0007669"/>
    <property type="project" value="UniProtKB-SubCell"/>
</dbReference>
<keyword evidence="7 9" id="KW-0472">Membrane</keyword>
<dbReference type="Pfam" id="PF00005">
    <property type="entry name" value="ABC_tran"/>
    <property type="match status" value="1"/>
</dbReference>
<evidence type="ECO:0000313" key="13">
    <source>
        <dbReference type="WBParaSite" id="ACRNAN_scaffold9040.g15707.t1"/>
    </source>
</evidence>
<dbReference type="FunFam" id="3.40.50.300:FF:000997">
    <property type="entry name" value="Multidrug resistance-associated protein 1"/>
    <property type="match status" value="1"/>
</dbReference>
<evidence type="ECO:0000256" key="7">
    <source>
        <dbReference type="ARBA" id="ARBA00023136"/>
    </source>
</evidence>
<feature type="region of interest" description="Disordered" evidence="8">
    <location>
        <begin position="754"/>
        <end position="797"/>
    </location>
</feature>
<evidence type="ECO:0000256" key="3">
    <source>
        <dbReference type="ARBA" id="ARBA00022692"/>
    </source>
</evidence>
<evidence type="ECO:0000256" key="4">
    <source>
        <dbReference type="ARBA" id="ARBA00022741"/>
    </source>
</evidence>
<dbReference type="PANTHER" id="PTHR24223">
    <property type="entry name" value="ATP-BINDING CASSETTE SUB-FAMILY C"/>
    <property type="match status" value="1"/>
</dbReference>
<dbReference type="InterPro" id="IPR011527">
    <property type="entry name" value="ABC1_TM_dom"/>
</dbReference>
<evidence type="ECO:0000259" key="10">
    <source>
        <dbReference type="PROSITE" id="PS50893"/>
    </source>
</evidence>
<dbReference type="AlphaFoldDB" id="A0A914EK99"/>
<sequence>MLCILLFQFLCKFFGLVTSGIIHITFILFAVCGAPELYDFAQHLAERNNIDYARCYAYFLWYICLLSQIIAQCFADPRVKSKIEQNLGKKSTELDSSFINRITLWWYTPIPLLGAKKDLEVKDLYELNEGNRSSHLVPLWEKYWNPTIEKYNTTKKNLIKEIKSYEKKSGTNPHQLEKLKKQLYRLKTPSIIGNLFKMFKFELITVTAIKALSDTIQFANPFILHELIAFISKPHGDLWIGVAYAAGMFIASELRSILHNYHNYLMFRMGVKIQSVLMTAVYKKNLKLSNIARKEKTLGEIVNLMAIDVERFQTITPEIPLYLSIPYQCTLALVFLLTIMGYSALPGVLIMLFAIPLNIFCSKWTRGWNMKQMKLKDERVKMCNEILSGIRVIKFYAWEIPMKEIIERIRKQELVCILKTALVKYSVDVFNWSSPFLVGFFSFLTYTLSDPEHHILTPQVAFVSLTLFNMLRQPMTQTGMLITQTVQVIVSNRRLKDFLVADEHDLDSIKRSYDLNETSTTIEVKNGDFSWEAQEDKVDNKFGNLHDINLEVPSKNLIAVVGKVGCGKSSLLSSLLGEMQKIKGYVSVQGRLAYVPQQAWIQNLPLRDNILFGKPFNKEIYDSVVDACALRPDIAILPQGDMTEIGEKGINLSGGQKARVSLARAVYQNYDVYLLDDPLSAVDSHVGKHIFEKVIGPEGLLRNKTRILVTHGISFLKYMDTIIHIENGRIIDVGTYDELISHKEKFAKLIEEAKTEKQQTGSSTDTNSTNDDPIDRSLSSQKEDADSAISEEDLNKKENSNRRISTISIIEQRKNGYSGKRLDDILIQESKEPPRLKTNQKLIQKEKVETGRVKMNVYKQYAESATYVRSFIFILMYVIYGGVQMLRNFWLSSWEDDEAEHRNDHKMRNLGERLGVYAVYGLGESLALTLSLLALILG</sequence>
<dbReference type="PROSITE" id="PS50893">
    <property type="entry name" value="ABC_TRANSPORTER_2"/>
    <property type="match status" value="1"/>
</dbReference>
<feature type="compositionally biased region" description="Low complexity" evidence="8">
    <location>
        <begin position="762"/>
        <end position="771"/>
    </location>
</feature>
<organism evidence="12 13">
    <name type="scientific">Acrobeloides nanus</name>
    <dbReference type="NCBI Taxonomy" id="290746"/>
    <lineage>
        <taxon>Eukaryota</taxon>
        <taxon>Metazoa</taxon>
        <taxon>Ecdysozoa</taxon>
        <taxon>Nematoda</taxon>
        <taxon>Chromadorea</taxon>
        <taxon>Rhabditida</taxon>
        <taxon>Tylenchina</taxon>
        <taxon>Cephalobomorpha</taxon>
        <taxon>Cephaloboidea</taxon>
        <taxon>Cephalobidae</taxon>
        <taxon>Acrobeloides</taxon>
    </lineage>
</organism>
<reference evidence="13" key="1">
    <citation type="submission" date="2022-11" db="UniProtKB">
        <authorList>
            <consortium name="WormBaseParasite"/>
        </authorList>
    </citation>
    <scope>IDENTIFICATION</scope>
</reference>
<name>A0A914EK99_9BILA</name>
<dbReference type="InterPro" id="IPR027417">
    <property type="entry name" value="P-loop_NTPase"/>
</dbReference>
<dbReference type="Pfam" id="PF00664">
    <property type="entry name" value="ABC_membrane"/>
    <property type="match status" value="1"/>
</dbReference>
<dbReference type="InterPro" id="IPR036640">
    <property type="entry name" value="ABC1_TM_sf"/>
</dbReference>
<dbReference type="GO" id="GO:0016887">
    <property type="term" value="F:ATP hydrolysis activity"/>
    <property type="evidence" value="ECO:0007669"/>
    <property type="project" value="InterPro"/>
</dbReference>
<dbReference type="Gene3D" id="1.20.1560.10">
    <property type="entry name" value="ABC transporter type 1, transmembrane domain"/>
    <property type="match status" value="1"/>
</dbReference>
<feature type="domain" description="ABC transporter" evidence="10">
    <location>
        <begin position="524"/>
        <end position="752"/>
    </location>
</feature>
<feature type="transmembrane region" description="Helical" evidence="9">
    <location>
        <begin position="864"/>
        <end position="883"/>
    </location>
</feature>
<dbReference type="InterPro" id="IPR003439">
    <property type="entry name" value="ABC_transporter-like_ATP-bd"/>
</dbReference>
<dbReference type="InterPro" id="IPR050173">
    <property type="entry name" value="ABC_transporter_C-like"/>
</dbReference>
<dbReference type="PROSITE" id="PS50929">
    <property type="entry name" value="ABC_TM1F"/>
    <property type="match status" value="1"/>
</dbReference>
<dbReference type="SMART" id="SM00382">
    <property type="entry name" value="AAA"/>
    <property type="match status" value="1"/>
</dbReference>
<dbReference type="InterPro" id="IPR017871">
    <property type="entry name" value="ABC_transporter-like_CS"/>
</dbReference>
<dbReference type="PROSITE" id="PS00211">
    <property type="entry name" value="ABC_TRANSPORTER_1"/>
    <property type="match status" value="1"/>
</dbReference>
<keyword evidence="4" id="KW-0547">Nucleotide-binding</keyword>
<feature type="transmembrane region" description="Helical" evidence="9">
    <location>
        <begin position="917"/>
        <end position="937"/>
    </location>
</feature>
<evidence type="ECO:0000256" key="8">
    <source>
        <dbReference type="SAM" id="MobiDB-lite"/>
    </source>
</evidence>
<dbReference type="SUPFAM" id="SSF90123">
    <property type="entry name" value="ABC transporter transmembrane region"/>
    <property type="match status" value="1"/>
</dbReference>
<protein>
    <submittedName>
        <fullName evidence="13">Uncharacterized protein</fullName>
    </submittedName>
</protein>
<feature type="domain" description="ABC transmembrane type-1" evidence="11">
    <location>
        <begin position="204"/>
        <end position="487"/>
    </location>
</feature>
<feature type="transmembrane region" description="Helical" evidence="9">
    <location>
        <begin position="58"/>
        <end position="75"/>
    </location>
</feature>
<dbReference type="GO" id="GO:0140359">
    <property type="term" value="F:ABC-type transporter activity"/>
    <property type="evidence" value="ECO:0007669"/>
    <property type="project" value="InterPro"/>
</dbReference>
<keyword evidence="12" id="KW-1185">Reference proteome</keyword>
<dbReference type="SUPFAM" id="SSF52540">
    <property type="entry name" value="P-loop containing nucleoside triphosphate hydrolases"/>
    <property type="match status" value="1"/>
</dbReference>
<evidence type="ECO:0000313" key="12">
    <source>
        <dbReference type="Proteomes" id="UP000887540"/>
    </source>
</evidence>
<dbReference type="WBParaSite" id="ACRNAN_scaffold9040.g15707.t1">
    <property type="protein sequence ID" value="ACRNAN_scaffold9040.g15707.t1"/>
    <property type="gene ID" value="ACRNAN_scaffold9040.g15707"/>
</dbReference>
<keyword evidence="5" id="KW-0067">ATP-binding</keyword>
<dbReference type="InterPro" id="IPR003593">
    <property type="entry name" value="AAA+_ATPase"/>
</dbReference>
<evidence type="ECO:0000256" key="5">
    <source>
        <dbReference type="ARBA" id="ARBA00022840"/>
    </source>
</evidence>